<evidence type="ECO:0000259" key="3">
    <source>
        <dbReference type="PROSITE" id="PS51462"/>
    </source>
</evidence>
<dbReference type="EMBL" id="JABMIG020000181">
    <property type="protein sequence ID" value="KAL3787123.1"/>
    <property type="molecule type" value="Genomic_DNA"/>
</dbReference>
<comment type="caution">
    <text evidence="4">The sequence shown here is derived from an EMBL/GenBank/DDBJ whole genome shotgun (WGS) entry which is preliminary data.</text>
</comment>
<name>A0ABD3PGC8_9STRA</name>
<dbReference type="Pfam" id="PF00293">
    <property type="entry name" value="NUDIX"/>
    <property type="match status" value="1"/>
</dbReference>
<dbReference type="SUPFAM" id="SSF55811">
    <property type="entry name" value="Nudix"/>
    <property type="match status" value="1"/>
</dbReference>
<feature type="domain" description="Nudix hydrolase" evidence="3">
    <location>
        <begin position="47"/>
        <end position="210"/>
    </location>
</feature>
<proteinExistence type="predicted"/>
<dbReference type="GO" id="GO:0016787">
    <property type="term" value="F:hydrolase activity"/>
    <property type="evidence" value="ECO:0007669"/>
    <property type="project" value="UniProtKB-KW"/>
</dbReference>
<dbReference type="InterPro" id="IPR020084">
    <property type="entry name" value="NUDIX_hydrolase_CS"/>
</dbReference>
<organism evidence="4 5">
    <name type="scientific">Cyclotella cryptica</name>
    <dbReference type="NCBI Taxonomy" id="29204"/>
    <lineage>
        <taxon>Eukaryota</taxon>
        <taxon>Sar</taxon>
        <taxon>Stramenopiles</taxon>
        <taxon>Ochrophyta</taxon>
        <taxon>Bacillariophyta</taxon>
        <taxon>Coscinodiscophyceae</taxon>
        <taxon>Thalassiosirophycidae</taxon>
        <taxon>Stephanodiscales</taxon>
        <taxon>Stephanodiscaceae</taxon>
        <taxon>Cyclotella</taxon>
    </lineage>
</organism>
<dbReference type="PANTHER" id="PTHR43046:SF14">
    <property type="entry name" value="MUTT_NUDIX FAMILY PROTEIN"/>
    <property type="match status" value="1"/>
</dbReference>
<comment type="cofactor">
    <cofactor evidence="1">
        <name>Mg(2+)</name>
        <dbReference type="ChEBI" id="CHEBI:18420"/>
    </cofactor>
</comment>
<keyword evidence="5" id="KW-1185">Reference proteome</keyword>
<dbReference type="Gene3D" id="3.90.79.10">
    <property type="entry name" value="Nucleoside Triphosphate Pyrophosphohydrolase"/>
    <property type="match status" value="1"/>
</dbReference>
<protein>
    <recommendedName>
        <fullName evidence="3">Nudix hydrolase domain-containing protein</fullName>
    </recommendedName>
</protein>
<dbReference type="PROSITE" id="PS51462">
    <property type="entry name" value="NUDIX"/>
    <property type="match status" value="1"/>
</dbReference>
<sequence>MQLIPVGRRGFASISMHLFSSPFPNHDCAANRRYPPSRHVVDDNGHKWRLCAGAAVFNSKNEILVGERIGKKGSWQAPQGGVDASIGKNGKLETVTEAAIRELYEEVGLETGKHVLLEKADPNAAPMKSRYKTEGTGSWLKRGGFSGQELNWIIFRCVDSNLECDPSLICTLSGSNGESAEFNSVRWMSLDWVVENVWAGKRGPYEKLRDFHSQVTENWETRCAEIDFNGKWSRESNRSVGLFEALMARGISEEKAITSATEPYVQIWQRLDDSRKLEFKVTTFDKDTESIRRELIYPLGKFTEAYEGNSMLFGGVDGGLIHRECFYLAEPDADEEIAHVTISVTPRGREESRRYLKNGELILRRSFWHTWRMEEVVSTEVFVRC</sequence>
<dbReference type="AlphaFoldDB" id="A0ABD3PGC8"/>
<accession>A0ABD3PGC8</accession>
<evidence type="ECO:0000313" key="4">
    <source>
        <dbReference type="EMBL" id="KAL3787123.1"/>
    </source>
</evidence>
<keyword evidence="2" id="KW-0378">Hydrolase</keyword>
<dbReference type="Proteomes" id="UP001516023">
    <property type="component" value="Unassembled WGS sequence"/>
</dbReference>
<evidence type="ECO:0000256" key="2">
    <source>
        <dbReference type="ARBA" id="ARBA00022801"/>
    </source>
</evidence>
<evidence type="ECO:0000256" key="1">
    <source>
        <dbReference type="ARBA" id="ARBA00001946"/>
    </source>
</evidence>
<dbReference type="InterPro" id="IPR000086">
    <property type="entry name" value="NUDIX_hydrolase_dom"/>
</dbReference>
<dbReference type="InterPro" id="IPR015797">
    <property type="entry name" value="NUDIX_hydrolase-like_dom_sf"/>
</dbReference>
<dbReference type="PANTHER" id="PTHR43046">
    <property type="entry name" value="GDP-MANNOSE MANNOSYL HYDROLASE"/>
    <property type="match status" value="1"/>
</dbReference>
<evidence type="ECO:0000313" key="5">
    <source>
        <dbReference type="Proteomes" id="UP001516023"/>
    </source>
</evidence>
<reference evidence="4 5" key="1">
    <citation type="journal article" date="2020" name="G3 (Bethesda)">
        <title>Improved Reference Genome for Cyclotella cryptica CCMP332, a Model for Cell Wall Morphogenesis, Salinity Adaptation, and Lipid Production in Diatoms (Bacillariophyta).</title>
        <authorList>
            <person name="Roberts W.R."/>
            <person name="Downey K.M."/>
            <person name="Ruck E.C."/>
            <person name="Traller J.C."/>
            <person name="Alverson A.J."/>
        </authorList>
    </citation>
    <scope>NUCLEOTIDE SEQUENCE [LARGE SCALE GENOMIC DNA]</scope>
    <source>
        <strain evidence="4 5">CCMP332</strain>
    </source>
</reference>
<dbReference type="PROSITE" id="PS00893">
    <property type="entry name" value="NUDIX_BOX"/>
    <property type="match status" value="1"/>
</dbReference>
<gene>
    <name evidence="4" type="ORF">HJC23_013104</name>
</gene>